<dbReference type="Proteomes" id="UP000595437">
    <property type="component" value="Chromosome 4"/>
</dbReference>
<evidence type="ECO:0000313" key="1">
    <source>
        <dbReference type="EMBL" id="QQP54138.1"/>
    </source>
</evidence>
<reference evidence="2" key="1">
    <citation type="submission" date="2021-01" db="EMBL/GenBank/DDBJ databases">
        <title>Caligus Genome Assembly.</title>
        <authorList>
            <person name="Gallardo-Escarate C."/>
        </authorList>
    </citation>
    <scope>NUCLEOTIDE SEQUENCE [LARGE SCALE GENOMIC DNA]</scope>
</reference>
<accession>A0A7T8QT72</accession>
<sequence length="88" mass="9991">ILSAIRNFKSYIGQKLTYGKCVDVANLRAIMISAAARYCALEIKIPDARDDSWTYGVRIIHYFPSNSARHLQALNRILKLHNKLTVEA</sequence>
<protein>
    <submittedName>
        <fullName evidence="1">Uncharacterized protein</fullName>
    </submittedName>
</protein>
<organism evidence="1 2">
    <name type="scientific">Caligus rogercresseyi</name>
    <name type="common">Sea louse</name>
    <dbReference type="NCBI Taxonomy" id="217165"/>
    <lineage>
        <taxon>Eukaryota</taxon>
        <taxon>Metazoa</taxon>
        <taxon>Ecdysozoa</taxon>
        <taxon>Arthropoda</taxon>
        <taxon>Crustacea</taxon>
        <taxon>Multicrustacea</taxon>
        <taxon>Hexanauplia</taxon>
        <taxon>Copepoda</taxon>
        <taxon>Siphonostomatoida</taxon>
        <taxon>Caligidae</taxon>
        <taxon>Caligus</taxon>
    </lineage>
</organism>
<feature type="non-terminal residue" evidence="1">
    <location>
        <position position="1"/>
    </location>
</feature>
<keyword evidence="2" id="KW-1185">Reference proteome</keyword>
<dbReference type="AlphaFoldDB" id="A0A7T8QT72"/>
<evidence type="ECO:0000313" key="2">
    <source>
        <dbReference type="Proteomes" id="UP000595437"/>
    </source>
</evidence>
<name>A0A7T8QT72_CALRO</name>
<dbReference type="EMBL" id="CP045893">
    <property type="protein sequence ID" value="QQP54138.1"/>
    <property type="molecule type" value="Genomic_DNA"/>
</dbReference>
<proteinExistence type="predicted"/>
<gene>
    <name evidence="1" type="ORF">FKW44_006864</name>
</gene>